<sequence>MTFTILFLLIVGAALVASLPRWSFSKDWGYGPSVGFGLVFGLAVLVAVVNTFQ</sequence>
<reference evidence="2 3" key="1">
    <citation type="submission" date="2023-10" db="EMBL/GenBank/DDBJ databases">
        <title>Novel methanotroph of the genus Methylocapsa from a subarctic wetland.</title>
        <authorList>
            <person name="Belova S.E."/>
            <person name="Oshkin I.Y."/>
            <person name="Miroshnikov K."/>
            <person name="Dedysh S.N."/>
        </authorList>
    </citation>
    <scope>NUCLEOTIDE SEQUENCE [LARGE SCALE GENOMIC DNA]</scope>
    <source>
        <strain evidence="2 3">RX1</strain>
    </source>
</reference>
<accession>A0ABZ0HSD8</accession>
<evidence type="ECO:0000313" key="3">
    <source>
        <dbReference type="Proteomes" id="UP001626536"/>
    </source>
</evidence>
<dbReference type="InterPro" id="IPR021738">
    <property type="entry name" value="DUF3309"/>
</dbReference>
<dbReference type="Proteomes" id="UP001626536">
    <property type="component" value="Chromosome"/>
</dbReference>
<gene>
    <name evidence="2" type="ORF">RZS28_00345</name>
</gene>
<organism evidence="2 3">
    <name type="scientific">Methylocapsa polymorpha</name>
    <dbReference type="NCBI Taxonomy" id="3080828"/>
    <lineage>
        <taxon>Bacteria</taxon>
        <taxon>Pseudomonadati</taxon>
        <taxon>Pseudomonadota</taxon>
        <taxon>Alphaproteobacteria</taxon>
        <taxon>Hyphomicrobiales</taxon>
        <taxon>Beijerinckiaceae</taxon>
        <taxon>Methylocapsa</taxon>
    </lineage>
</organism>
<proteinExistence type="predicted"/>
<keyword evidence="1" id="KW-1133">Transmembrane helix</keyword>
<keyword evidence="3" id="KW-1185">Reference proteome</keyword>
<feature type="transmembrane region" description="Helical" evidence="1">
    <location>
        <begin position="34"/>
        <end position="52"/>
    </location>
</feature>
<evidence type="ECO:0000256" key="1">
    <source>
        <dbReference type="SAM" id="Phobius"/>
    </source>
</evidence>
<keyword evidence="1" id="KW-0812">Transmembrane</keyword>
<dbReference type="EMBL" id="CP136862">
    <property type="protein sequence ID" value="WOJ89801.1"/>
    <property type="molecule type" value="Genomic_DNA"/>
</dbReference>
<keyword evidence="1" id="KW-0472">Membrane</keyword>
<name>A0ABZ0HSD8_9HYPH</name>
<evidence type="ECO:0000313" key="2">
    <source>
        <dbReference type="EMBL" id="WOJ89801.1"/>
    </source>
</evidence>
<dbReference type="Pfam" id="PF11752">
    <property type="entry name" value="DUF3309"/>
    <property type="match status" value="1"/>
</dbReference>
<protein>
    <submittedName>
        <fullName evidence="2">DUF3309 family protein</fullName>
    </submittedName>
</protein>
<dbReference type="RefSeq" id="WP_407339247.1">
    <property type="nucleotide sequence ID" value="NZ_CP136862.1"/>
</dbReference>